<dbReference type="GO" id="GO:0004879">
    <property type="term" value="F:nuclear receptor activity"/>
    <property type="evidence" value="ECO:0007669"/>
    <property type="project" value="TreeGrafter"/>
</dbReference>
<evidence type="ECO:0000313" key="14">
    <source>
        <dbReference type="Ensembl" id="ENSSORP00005034802.1"/>
    </source>
</evidence>
<dbReference type="InterPro" id="IPR013088">
    <property type="entry name" value="Znf_NHR/GATA"/>
</dbReference>
<keyword evidence="7 10" id="KW-0804">Transcription</keyword>
<dbReference type="FunFam" id="1.10.565.10:FF:000024">
    <property type="entry name" value="Nuclear receptor subfamily 1 group I member 2"/>
    <property type="match status" value="1"/>
</dbReference>
<keyword evidence="8 10" id="KW-0675">Receptor</keyword>
<dbReference type="GO" id="GO:0000978">
    <property type="term" value="F:RNA polymerase II cis-regulatory region sequence-specific DNA binding"/>
    <property type="evidence" value="ECO:0007669"/>
    <property type="project" value="TreeGrafter"/>
</dbReference>
<dbReference type="SMART" id="SM00399">
    <property type="entry name" value="ZnF_C4"/>
    <property type="match status" value="1"/>
</dbReference>
<dbReference type="SMART" id="SM00430">
    <property type="entry name" value="HOLI"/>
    <property type="match status" value="1"/>
</dbReference>
<dbReference type="AlphaFoldDB" id="A0A673B2B2"/>
<keyword evidence="15" id="KW-1185">Reference proteome</keyword>
<keyword evidence="2 10" id="KW-0479">Metal-binding</keyword>
<dbReference type="PROSITE" id="PS51843">
    <property type="entry name" value="NR_LBD"/>
    <property type="match status" value="1"/>
</dbReference>
<evidence type="ECO:0000256" key="2">
    <source>
        <dbReference type="ARBA" id="ARBA00022723"/>
    </source>
</evidence>
<evidence type="ECO:0000256" key="10">
    <source>
        <dbReference type="RuleBase" id="RU004334"/>
    </source>
</evidence>
<dbReference type="GO" id="GO:0030154">
    <property type="term" value="P:cell differentiation"/>
    <property type="evidence" value="ECO:0007669"/>
    <property type="project" value="TreeGrafter"/>
</dbReference>
<evidence type="ECO:0000256" key="11">
    <source>
        <dbReference type="SAM" id="MobiDB-lite"/>
    </source>
</evidence>
<evidence type="ECO:0000256" key="8">
    <source>
        <dbReference type="ARBA" id="ARBA00023170"/>
    </source>
</evidence>
<evidence type="ECO:0000256" key="3">
    <source>
        <dbReference type="ARBA" id="ARBA00022771"/>
    </source>
</evidence>
<dbReference type="GO" id="GO:0008270">
    <property type="term" value="F:zinc ion binding"/>
    <property type="evidence" value="ECO:0007669"/>
    <property type="project" value="UniProtKB-KW"/>
</dbReference>
<reference evidence="14" key="2">
    <citation type="submission" date="2025-08" db="UniProtKB">
        <authorList>
            <consortium name="Ensembl"/>
        </authorList>
    </citation>
    <scope>IDENTIFICATION</scope>
</reference>
<evidence type="ECO:0008006" key="16">
    <source>
        <dbReference type="Google" id="ProtNLM"/>
    </source>
</evidence>
<organism evidence="14 15">
    <name type="scientific">Sphaeramia orbicularis</name>
    <name type="common">orbiculate cardinalfish</name>
    <dbReference type="NCBI Taxonomy" id="375764"/>
    <lineage>
        <taxon>Eukaryota</taxon>
        <taxon>Metazoa</taxon>
        <taxon>Chordata</taxon>
        <taxon>Craniata</taxon>
        <taxon>Vertebrata</taxon>
        <taxon>Euteleostomi</taxon>
        <taxon>Actinopterygii</taxon>
        <taxon>Neopterygii</taxon>
        <taxon>Teleostei</taxon>
        <taxon>Neoteleostei</taxon>
        <taxon>Acanthomorphata</taxon>
        <taxon>Gobiaria</taxon>
        <taxon>Kurtiformes</taxon>
        <taxon>Apogonoidei</taxon>
        <taxon>Apogonidae</taxon>
        <taxon>Apogoninae</taxon>
        <taxon>Sphaeramia</taxon>
    </lineage>
</organism>
<dbReference type="Proteomes" id="UP000472271">
    <property type="component" value="Chromosome 21"/>
</dbReference>
<evidence type="ECO:0000256" key="4">
    <source>
        <dbReference type="ARBA" id="ARBA00022833"/>
    </source>
</evidence>
<evidence type="ECO:0000313" key="15">
    <source>
        <dbReference type="Proteomes" id="UP000472271"/>
    </source>
</evidence>
<feature type="domain" description="Nuclear receptor" evidence="12">
    <location>
        <begin position="28"/>
        <end position="103"/>
    </location>
</feature>
<gene>
    <name evidence="14" type="primary">nr1i2</name>
</gene>
<comment type="similarity">
    <text evidence="1 10">Belongs to the nuclear hormone receptor family.</text>
</comment>
<dbReference type="GO" id="GO:0045944">
    <property type="term" value="P:positive regulation of transcription by RNA polymerase II"/>
    <property type="evidence" value="ECO:0007669"/>
    <property type="project" value="TreeGrafter"/>
</dbReference>
<dbReference type="PRINTS" id="PR00047">
    <property type="entry name" value="STROIDFINGER"/>
</dbReference>
<dbReference type="Ensembl" id="ENSSORT00005035726.1">
    <property type="protein sequence ID" value="ENSSORP00005034802.1"/>
    <property type="gene ID" value="ENSSORG00005016318.1"/>
</dbReference>
<dbReference type="PANTHER" id="PTHR24082:SF39">
    <property type="entry name" value="NUCLEAR RECEPTOR SUBFAMILY 1 GROUP I MEMBER 2"/>
    <property type="match status" value="1"/>
</dbReference>
<keyword evidence="4 10" id="KW-0862">Zinc</keyword>
<dbReference type="FunFam" id="3.30.50.10:FF:000030">
    <property type="entry name" value="Nuclear Hormone Receptor family"/>
    <property type="match status" value="1"/>
</dbReference>
<dbReference type="InterPro" id="IPR001723">
    <property type="entry name" value="Nuclear_hrmn_rcpt"/>
</dbReference>
<dbReference type="InterPro" id="IPR035500">
    <property type="entry name" value="NHR-like_dom_sf"/>
</dbReference>
<dbReference type="Pfam" id="PF00105">
    <property type="entry name" value="zf-C4"/>
    <property type="match status" value="1"/>
</dbReference>
<sequence>MSEKAMDEENVDETLTLQNEEETEDEEPKFCGVCGDEAKGYHFNALTCEGCKGFFRRTIKRSDQLRCPFLNKCIITKNNRRSCQACRFQKCKAIGMRKDMVMSEEKVQERRIRIKKNKMRNSLMQLSSQQQEMIEELLSGHRSTFDPAFSHFSGFRPMDRNTSSVSEYNQYAREACDPRNICPENTCTAATEPASHPRTSSHQKEDDETDKRVSVFTALPHVTDLSTYMIQNVIRFSKSLRFFRSLTIEDQITLLKGASFEMMQIRFNMVFNVNTSMWECGPITYCIDDAVRAGFQSVLVDPLFKFHHTLRKLDLQEEEYVLIQAISLFSPDRPGVQQYDVIDDLHENLGLALKTWIDCKRTGPEKHLLYPKVMACLTEMRTMTEEYSKQVLHIQDIQPDDISPLIMEVVSKDV</sequence>
<evidence type="ECO:0000256" key="6">
    <source>
        <dbReference type="ARBA" id="ARBA00023125"/>
    </source>
</evidence>
<dbReference type="CDD" id="cd06934">
    <property type="entry name" value="NR_LBD_PXR_like"/>
    <property type="match status" value="1"/>
</dbReference>
<dbReference type="Gene3D" id="3.30.50.10">
    <property type="entry name" value="Erythroid Transcription Factor GATA-1, subunit A"/>
    <property type="match status" value="1"/>
</dbReference>
<dbReference type="InterPro" id="IPR001628">
    <property type="entry name" value="Znf_hrmn_rcpt"/>
</dbReference>
<dbReference type="InterPro" id="IPR050234">
    <property type="entry name" value="Nuclear_hormone_rcpt_NR1"/>
</dbReference>
<accession>A0A673B2B2</accession>
<feature type="domain" description="NR LBD" evidence="13">
    <location>
        <begin position="129"/>
        <end position="413"/>
    </location>
</feature>
<feature type="region of interest" description="Disordered" evidence="11">
    <location>
        <begin position="1"/>
        <end position="24"/>
    </location>
</feature>
<evidence type="ECO:0000256" key="1">
    <source>
        <dbReference type="ARBA" id="ARBA00005993"/>
    </source>
</evidence>
<dbReference type="Pfam" id="PF00104">
    <property type="entry name" value="Hormone_recep"/>
    <property type="match status" value="1"/>
</dbReference>
<dbReference type="SUPFAM" id="SSF57716">
    <property type="entry name" value="Glucocorticoid receptor-like (DNA-binding domain)"/>
    <property type="match status" value="1"/>
</dbReference>
<dbReference type="PANTHER" id="PTHR24082">
    <property type="entry name" value="NUCLEAR HORMONE RECEPTOR"/>
    <property type="match status" value="1"/>
</dbReference>
<evidence type="ECO:0000256" key="5">
    <source>
        <dbReference type="ARBA" id="ARBA00023015"/>
    </source>
</evidence>
<dbReference type="InterPro" id="IPR000536">
    <property type="entry name" value="Nucl_hrmn_rcpt_lig-bd"/>
</dbReference>
<evidence type="ECO:0000259" key="12">
    <source>
        <dbReference type="PROSITE" id="PS51030"/>
    </source>
</evidence>
<protein>
    <recommendedName>
        <fullName evidence="16">Nuclear receptor subfamily 1, group I, member 2</fullName>
    </recommendedName>
</protein>
<dbReference type="PROSITE" id="PS51030">
    <property type="entry name" value="NUCLEAR_REC_DBD_2"/>
    <property type="match status" value="1"/>
</dbReference>
<keyword evidence="9 10" id="KW-0539">Nucleus</keyword>
<evidence type="ECO:0000259" key="13">
    <source>
        <dbReference type="PROSITE" id="PS51843"/>
    </source>
</evidence>
<dbReference type="PRINTS" id="PR00398">
    <property type="entry name" value="STRDHORMONER"/>
</dbReference>
<dbReference type="PROSITE" id="PS00031">
    <property type="entry name" value="NUCLEAR_REC_DBD_1"/>
    <property type="match status" value="1"/>
</dbReference>
<keyword evidence="3 10" id="KW-0863">Zinc-finger</keyword>
<reference evidence="14" key="1">
    <citation type="submission" date="2019-06" db="EMBL/GenBank/DDBJ databases">
        <authorList>
            <consortium name="Wellcome Sanger Institute Data Sharing"/>
        </authorList>
    </citation>
    <scope>NUCLEOTIDE SEQUENCE [LARGE SCALE GENOMIC DNA]</scope>
</reference>
<proteinExistence type="inferred from homology"/>
<dbReference type="Gene3D" id="1.10.565.10">
    <property type="entry name" value="Retinoid X Receptor"/>
    <property type="match status" value="1"/>
</dbReference>
<reference evidence="14" key="3">
    <citation type="submission" date="2025-09" db="UniProtKB">
        <authorList>
            <consortium name="Ensembl"/>
        </authorList>
    </citation>
    <scope>IDENTIFICATION</scope>
</reference>
<evidence type="ECO:0000256" key="7">
    <source>
        <dbReference type="ARBA" id="ARBA00023163"/>
    </source>
</evidence>
<dbReference type="SUPFAM" id="SSF48508">
    <property type="entry name" value="Nuclear receptor ligand-binding domain"/>
    <property type="match status" value="1"/>
</dbReference>
<dbReference type="GO" id="GO:0005634">
    <property type="term" value="C:nucleus"/>
    <property type="evidence" value="ECO:0007669"/>
    <property type="project" value="UniProtKB-SubCell"/>
</dbReference>
<name>A0A673B2B2_9TELE</name>
<keyword evidence="6 10" id="KW-0238">DNA-binding</keyword>
<dbReference type="CDD" id="cd07156">
    <property type="entry name" value="NR_DBD_VDR_like"/>
    <property type="match status" value="1"/>
</dbReference>
<evidence type="ECO:0000256" key="9">
    <source>
        <dbReference type="ARBA" id="ARBA00023242"/>
    </source>
</evidence>
<keyword evidence="5 10" id="KW-0805">Transcription regulation</keyword>
<feature type="region of interest" description="Disordered" evidence="11">
    <location>
        <begin position="187"/>
        <end position="210"/>
    </location>
</feature>
<dbReference type="GO" id="GO:0000122">
    <property type="term" value="P:negative regulation of transcription by RNA polymerase II"/>
    <property type="evidence" value="ECO:0007669"/>
    <property type="project" value="TreeGrafter"/>
</dbReference>
<comment type="subcellular location">
    <subcellularLocation>
        <location evidence="10">Nucleus</location>
    </subcellularLocation>
</comment>